<dbReference type="AlphaFoldDB" id="A0A0V0SIN5"/>
<dbReference type="OrthoDB" id="5933528at2759"/>
<gene>
    <name evidence="1" type="ORF">T07_4270</name>
</gene>
<sequence>MGSFGPQPGAARLMIAILPEVRGYCSCSTRDLWAPAHGWVTPTRSVLFRSEHYLLKVERGGRDLFVVCHVF</sequence>
<evidence type="ECO:0000313" key="1">
    <source>
        <dbReference type="EMBL" id="KRX26637.1"/>
    </source>
</evidence>
<organism evidence="1 2">
    <name type="scientific">Trichinella nelsoni</name>
    <dbReference type="NCBI Taxonomy" id="6336"/>
    <lineage>
        <taxon>Eukaryota</taxon>
        <taxon>Metazoa</taxon>
        <taxon>Ecdysozoa</taxon>
        <taxon>Nematoda</taxon>
        <taxon>Enoplea</taxon>
        <taxon>Dorylaimia</taxon>
        <taxon>Trichinellida</taxon>
        <taxon>Trichinellidae</taxon>
        <taxon>Trichinella</taxon>
    </lineage>
</organism>
<dbReference type="EMBL" id="JYDL01000006">
    <property type="protein sequence ID" value="KRX26637.1"/>
    <property type="molecule type" value="Genomic_DNA"/>
</dbReference>
<comment type="caution">
    <text evidence="1">The sequence shown here is derived from an EMBL/GenBank/DDBJ whole genome shotgun (WGS) entry which is preliminary data.</text>
</comment>
<evidence type="ECO:0000313" key="2">
    <source>
        <dbReference type="Proteomes" id="UP000054630"/>
    </source>
</evidence>
<reference evidence="1 2" key="1">
    <citation type="submission" date="2015-01" db="EMBL/GenBank/DDBJ databases">
        <title>Evolution of Trichinella species and genotypes.</title>
        <authorList>
            <person name="Korhonen P.K."/>
            <person name="Edoardo P."/>
            <person name="Giuseppe L.R."/>
            <person name="Gasser R.B."/>
        </authorList>
    </citation>
    <scope>NUCLEOTIDE SEQUENCE [LARGE SCALE GENOMIC DNA]</scope>
    <source>
        <strain evidence="1">ISS37</strain>
    </source>
</reference>
<proteinExistence type="predicted"/>
<accession>A0A0V0SIN5</accession>
<name>A0A0V0SIN5_9BILA</name>
<dbReference type="Proteomes" id="UP000054630">
    <property type="component" value="Unassembled WGS sequence"/>
</dbReference>
<keyword evidence="2" id="KW-1185">Reference proteome</keyword>
<protein>
    <submittedName>
        <fullName evidence="1">Uncharacterized protein</fullName>
    </submittedName>
</protein>